<feature type="transmembrane region" description="Helical" evidence="5">
    <location>
        <begin position="38"/>
        <end position="56"/>
    </location>
</feature>
<evidence type="ECO:0000256" key="2">
    <source>
        <dbReference type="ARBA" id="ARBA00022692"/>
    </source>
</evidence>
<feature type="transmembrane region" description="Helical" evidence="5">
    <location>
        <begin position="89"/>
        <end position="107"/>
    </location>
</feature>
<evidence type="ECO:0000256" key="1">
    <source>
        <dbReference type="ARBA" id="ARBA00004141"/>
    </source>
</evidence>
<dbReference type="SUPFAM" id="SSF144091">
    <property type="entry name" value="Rhomboid-like"/>
    <property type="match status" value="1"/>
</dbReference>
<keyword evidence="7" id="KW-1185">Reference proteome</keyword>
<dbReference type="AlphaFoldDB" id="A0A4R6M4V3"/>
<dbReference type="GO" id="GO:0016020">
    <property type="term" value="C:membrane"/>
    <property type="evidence" value="ECO:0007669"/>
    <property type="project" value="UniProtKB-SubCell"/>
</dbReference>
<dbReference type="Gene3D" id="1.20.1540.10">
    <property type="entry name" value="Rhomboid-like"/>
    <property type="match status" value="1"/>
</dbReference>
<evidence type="ECO:0008006" key="8">
    <source>
        <dbReference type="Google" id="ProtNLM"/>
    </source>
</evidence>
<keyword evidence="2 5" id="KW-0812">Transmembrane</keyword>
<proteinExistence type="predicted"/>
<dbReference type="Proteomes" id="UP000294656">
    <property type="component" value="Unassembled WGS sequence"/>
</dbReference>
<protein>
    <recommendedName>
        <fullName evidence="8">Rhomboid family GlyGly-CTERM serine protease</fullName>
    </recommendedName>
</protein>
<evidence type="ECO:0000313" key="7">
    <source>
        <dbReference type="Proteomes" id="UP000294656"/>
    </source>
</evidence>
<evidence type="ECO:0000313" key="6">
    <source>
        <dbReference type="EMBL" id="TDO96264.1"/>
    </source>
</evidence>
<feature type="transmembrane region" description="Helical" evidence="5">
    <location>
        <begin position="149"/>
        <end position="169"/>
    </location>
</feature>
<comment type="subcellular location">
    <subcellularLocation>
        <location evidence="1">Membrane</location>
        <topology evidence="1">Multi-pass membrane protein</topology>
    </subcellularLocation>
</comment>
<feature type="transmembrane region" description="Helical" evidence="5">
    <location>
        <begin position="63"/>
        <end position="83"/>
    </location>
</feature>
<keyword evidence="4 5" id="KW-0472">Membrane</keyword>
<evidence type="ECO:0000256" key="5">
    <source>
        <dbReference type="SAM" id="Phobius"/>
    </source>
</evidence>
<accession>A0A4R6M4V3</accession>
<evidence type="ECO:0000256" key="4">
    <source>
        <dbReference type="ARBA" id="ARBA00023136"/>
    </source>
</evidence>
<keyword evidence="3 5" id="KW-1133">Transmembrane helix</keyword>
<organism evidence="6 7">
    <name type="scientific">Marinomonas balearica</name>
    <dbReference type="NCBI Taxonomy" id="491947"/>
    <lineage>
        <taxon>Bacteria</taxon>
        <taxon>Pseudomonadati</taxon>
        <taxon>Pseudomonadota</taxon>
        <taxon>Gammaproteobacteria</taxon>
        <taxon>Oceanospirillales</taxon>
        <taxon>Oceanospirillaceae</taxon>
        <taxon>Marinomonas</taxon>
    </lineage>
</organism>
<sequence length="180" mass="20363">MVTVMLPFEEDWQHHWRLSSETFFSEPWRLISGHFTHLNYMHAFTNCIGLLCIFVVSHKQISLRLWSIATLSLITLIDCSLYLRDDIWFYSGSSSLAIGLCSFGLVVLTTYPRLIKAVCLFCLGLALLFSETPDYLSANGYIGAKAQHWVAFVGGTVLGLLQHVFNPTLKRAKSIKNSNQ</sequence>
<dbReference type="InterPro" id="IPR035952">
    <property type="entry name" value="Rhomboid-like_sf"/>
</dbReference>
<feature type="transmembrane region" description="Helical" evidence="5">
    <location>
        <begin position="114"/>
        <end position="129"/>
    </location>
</feature>
<dbReference type="EMBL" id="SNXC01000014">
    <property type="protein sequence ID" value="TDO96264.1"/>
    <property type="molecule type" value="Genomic_DNA"/>
</dbReference>
<comment type="caution">
    <text evidence="6">The sequence shown here is derived from an EMBL/GenBank/DDBJ whole genome shotgun (WGS) entry which is preliminary data.</text>
</comment>
<reference evidence="6 7" key="1">
    <citation type="submission" date="2019-03" db="EMBL/GenBank/DDBJ databases">
        <title>Genomic Encyclopedia of Type Strains, Phase III (KMG-III): the genomes of soil and plant-associated and newly described type strains.</title>
        <authorList>
            <person name="Whitman W."/>
        </authorList>
    </citation>
    <scope>NUCLEOTIDE SEQUENCE [LARGE SCALE GENOMIC DNA]</scope>
    <source>
        <strain evidence="6 7">CECT 7378</strain>
    </source>
</reference>
<gene>
    <name evidence="6" type="ORF">DFP79_2836</name>
</gene>
<name>A0A4R6M4V3_9GAMM</name>
<evidence type="ECO:0000256" key="3">
    <source>
        <dbReference type="ARBA" id="ARBA00022989"/>
    </source>
</evidence>